<dbReference type="VEuPathDB" id="FungiDB:BD410DRAFT_774612"/>
<dbReference type="AlphaFoldDB" id="A0A4Y7PUZ1"/>
<dbReference type="Proteomes" id="UP000294933">
    <property type="component" value="Unassembled WGS sequence"/>
</dbReference>
<feature type="region of interest" description="Disordered" evidence="1">
    <location>
        <begin position="1"/>
        <end position="39"/>
    </location>
</feature>
<sequence>MSVQSERNNPSIAAMGRTGQESQEDTNVEYTAQHRTSEGARNVPATVTEETIEHSVYYFSLVVFLVDGKLFKVPRIFFEEQSTVFRDWFMLPPGGENSEIIPEGTSDKQPIRLEGVKKDDFAAFLKLLIPLKPWETVDLQKKELIAALALSTMWEFKQIREVAILQLERLLSDVVERIILGQKYDVGAWILPAYTELAKRLLPPTVEEASRLGMEFTFKMIQAREKVIKARAHASGLRDAKARPTGFALFSHDPRPQDVDSEQVGDVNYVAILTGVFGKNLRNFLPNI</sequence>
<accession>A0A4Y7PUZ1</accession>
<reference evidence="2 3" key="1">
    <citation type="submission" date="2018-06" db="EMBL/GenBank/DDBJ databases">
        <title>A transcriptomic atlas of mushroom development highlights an independent origin of complex multicellularity.</title>
        <authorList>
            <consortium name="DOE Joint Genome Institute"/>
            <person name="Krizsan K."/>
            <person name="Almasi E."/>
            <person name="Merenyi Z."/>
            <person name="Sahu N."/>
            <person name="Viragh M."/>
            <person name="Koszo T."/>
            <person name="Mondo S."/>
            <person name="Kiss B."/>
            <person name="Balint B."/>
            <person name="Kues U."/>
            <person name="Barry K."/>
            <person name="Hegedus J.C."/>
            <person name="Henrissat B."/>
            <person name="Johnson J."/>
            <person name="Lipzen A."/>
            <person name="Ohm R."/>
            <person name="Nagy I."/>
            <person name="Pangilinan J."/>
            <person name="Yan J."/>
            <person name="Xiong Y."/>
            <person name="Grigoriev I.V."/>
            <person name="Hibbett D.S."/>
            <person name="Nagy L.G."/>
        </authorList>
    </citation>
    <scope>NUCLEOTIDE SEQUENCE [LARGE SCALE GENOMIC DNA]</scope>
    <source>
        <strain evidence="2 3">SZMC22713</strain>
    </source>
</reference>
<organism evidence="2 3">
    <name type="scientific">Rickenella mellea</name>
    <dbReference type="NCBI Taxonomy" id="50990"/>
    <lineage>
        <taxon>Eukaryota</taxon>
        <taxon>Fungi</taxon>
        <taxon>Dikarya</taxon>
        <taxon>Basidiomycota</taxon>
        <taxon>Agaricomycotina</taxon>
        <taxon>Agaricomycetes</taxon>
        <taxon>Hymenochaetales</taxon>
        <taxon>Rickenellaceae</taxon>
        <taxon>Rickenella</taxon>
    </lineage>
</organism>
<dbReference type="EMBL" id="ML170203">
    <property type="protein sequence ID" value="TDL18868.1"/>
    <property type="molecule type" value="Genomic_DNA"/>
</dbReference>
<keyword evidence="3" id="KW-1185">Reference proteome</keyword>
<protein>
    <recommendedName>
        <fullName evidence="4">BTB domain-containing protein</fullName>
    </recommendedName>
</protein>
<dbReference type="OrthoDB" id="2367075at2759"/>
<dbReference type="InterPro" id="IPR011333">
    <property type="entry name" value="SKP1/BTB/POZ_sf"/>
</dbReference>
<proteinExistence type="predicted"/>
<evidence type="ECO:0000256" key="1">
    <source>
        <dbReference type="SAM" id="MobiDB-lite"/>
    </source>
</evidence>
<evidence type="ECO:0000313" key="2">
    <source>
        <dbReference type="EMBL" id="TDL18868.1"/>
    </source>
</evidence>
<gene>
    <name evidence="2" type="ORF">BD410DRAFT_774612</name>
</gene>
<dbReference type="Gene3D" id="3.30.710.10">
    <property type="entry name" value="Potassium Channel Kv1.1, Chain A"/>
    <property type="match status" value="1"/>
</dbReference>
<feature type="compositionally biased region" description="Polar residues" evidence="1">
    <location>
        <begin position="1"/>
        <end position="11"/>
    </location>
</feature>
<dbReference type="STRING" id="50990.A0A4Y7PUZ1"/>
<name>A0A4Y7PUZ1_9AGAM</name>
<evidence type="ECO:0000313" key="3">
    <source>
        <dbReference type="Proteomes" id="UP000294933"/>
    </source>
</evidence>
<evidence type="ECO:0008006" key="4">
    <source>
        <dbReference type="Google" id="ProtNLM"/>
    </source>
</evidence>